<protein>
    <recommendedName>
        <fullName evidence="2">Glycosyl hydrolase family 92 N-terminal domain-containing protein</fullName>
    </recommendedName>
</protein>
<sequence length="167" mass="18130">MIKIVLRSLQRNHLVAGLACFFLGALYFEWQLNPHLSTSKLKQALRTYTAPAPATRHSNFTLPNKDLTRHVRPLIGTANNGNVCPGASIPFGMVKINPDIIGVSPPGYAADVDQPIRGFSMMHDSGTGGVLGSYGNFEIMPVICPDGFNSCPTWNTGRTKYRVPGSD</sequence>
<keyword evidence="1" id="KW-1133">Transmembrane helix</keyword>
<dbReference type="OrthoDB" id="449263at2759"/>
<evidence type="ECO:0000313" key="4">
    <source>
        <dbReference type="Proteomes" id="UP000765509"/>
    </source>
</evidence>
<name>A0A9Q3KMD5_9BASI</name>
<dbReference type="GO" id="GO:0005829">
    <property type="term" value="C:cytosol"/>
    <property type="evidence" value="ECO:0007669"/>
    <property type="project" value="TreeGrafter"/>
</dbReference>
<evidence type="ECO:0000256" key="1">
    <source>
        <dbReference type="SAM" id="Phobius"/>
    </source>
</evidence>
<reference evidence="3" key="1">
    <citation type="submission" date="2021-03" db="EMBL/GenBank/DDBJ databases">
        <title>Draft genome sequence of rust myrtle Austropuccinia psidii MF-1, a brazilian biotype.</title>
        <authorList>
            <person name="Quecine M.C."/>
            <person name="Pachon D.M.R."/>
            <person name="Bonatelli M.L."/>
            <person name="Correr F.H."/>
            <person name="Franceschini L.M."/>
            <person name="Leite T.F."/>
            <person name="Margarido G.R.A."/>
            <person name="Almeida C.A."/>
            <person name="Ferrarezi J.A."/>
            <person name="Labate C.A."/>
        </authorList>
    </citation>
    <scope>NUCLEOTIDE SEQUENCE</scope>
    <source>
        <strain evidence="3">MF-1</strain>
    </source>
</reference>
<accession>A0A9Q3KMD5</accession>
<dbReference type="GO" id="GO:0000224">
    <property type="term" value="F:peptide-N4-(N-acetyl-beta-glucosaminyl)asparagine amidase activity"/>
    <property type="evidence" value="ECO:0007669"/>
    <property type="project" value="TreeGrafter"/>
</dbReference>
<keyword evidence="4" id="KW-1185">Reference proteome</keyword>
<dbReference type="AlphaFoldDB" id="A0A9Q3KMD5"/>
<dbReference type="PANTHER" id="PTHR12143">
    <property type="entry name" value="PEPTIDE N-GLYCANASE PNGASE -RELATED"/>
    <property type="match status" value="1"/>
</dbReference>
<feature type="domain" description="Glycosyl hydrolase family 92 N-terminal" evidence="2">
    <location>
        <begin position="70"/>
        <end position="152"/>
    </location>
</feature>
<evidence type="ECO:0000259" key="2">
    <source>
        <dbReference type="Pfam" id="PF17678"/>
    </source>
</evidence>
<dbReference type="Gene3D" id="2.70.98.10">
    <property type="match status" value="1"/>
</dbReference>
<dbReference type="GO" id="GO:0005634">
    <property type="term" value="C:nucleus"/>
    <property type="evidence" value="ECO:0007669"/>
    <property type="project" value="TreeGrafter"/>
</dbReference>
<keyword evidence="1" id="KW-0472">Membrane</keyword>
<keyword evidence="1" id="KW-0812">Transmembrane</keyword>
<comment type="caution">
    <text evidence="3">The sequence shown here is derived from an EMBL/GenBank/DDBJ whole genome shotgun (WGS) entry which is preliminary data.</text>
</comment>
<proteinExistence type="predicted"/>
<dbReference type="PANTHER" id="PTHR12143:SF43">
    <property type="entry name" value="PUTATIVE-RELATED"/>
    <property type="match status" value="1"/>
</dbReference>
<feature type="non-terminal residue" evidence="3">
    <location>
        <position position="1"/>
    </location>
</feature>
<dbReference type="GO" id="GO:0006516">
    <property type="term" value="P:glycoprotein catabolic process"/>
    <property type="evidence" value="ECO:0007669"/>
    <property type="project" value="TreeGrafter"/>
</dbReference>
<dbReference type="InterPro" id="IPR050883">
    <property type="entry name" value="PNGase"/>
</dbReference>
<evidence type="ECO:0000313" key="3">
    <source>
        <dbReference type="EMBL" id="MBW0583679.1"/>
    </source>
</evidence>
<dbReference type="InterPro" id="IPR014718">
    <property type="entry name" value="GH-type_carb-bd"/>
</dbReference>
<dbReference type="Proteomes" id="UP000765509">
    <property type="component" value="Unassembled WGS sequence"/>
</dbReference>
<dbReference type="GO" id="GO:0030246">
    <property type="term" value="F:carbohydrate binding"/>
    <property type="evidence" value="ECO:0007669"/>
    <property type="project" value="InterPro"/>
</dbReference>
<organism evidence="3 4">
    <name type="scientific">Austropuccinia psidii MF-1</name>
    <dbReference type="NCBI Taxonomy" id="1389203"/>
    <lineage>
        <taxon>Eukaryota</taxon>
        <taxon>Fungi</taxon>
        <taxon>Dikarya</taxon>
        <taxon>Basidiomycota</taxon>
        <taxon>Pucciniomycotina</taxon>
        <taxon>Pucciniomycetes</taxon>
        <taxon>Pucciniales</taxon>
        <taxon>Sphaerophragmiaceae</taxon>
        <taxon>Austropuccinia</taxon>
    </lineage>
</organism>
<dbReference type="Pfam" id="PF17678">
    <property type="entry name" value="Glyco_hydro_92N"/>
    <property type="match status" value="1"/>
</dbReference>
<feature type="transmembrane region" description="Helical" evidence="1">
    <location>
        <begin position="12"/>
        <end position="30"/>
    </location>
</feature>
<gene>
    <name evidence="3" type="ORF">O181_123394</name>
</gene>
<dbReference type="EMBL" id="AVOT02115808">
    <property type="protein sequence ID" value="MBW0583679.1"/>
    <property type="molecule type" value="Genomic_DNA"/>
</dbReference>
<dbReference type="InterPro" id="IPR041371">
    <property type="entry name" value="GH92_N"/>
</dbReference>